<comment type="caution">
    <text evidence="13">The sequence shown here is derived from an EMBL/GenBank/DDBJ whole genome shotgun (WGS) entry which is preliminary data.</text>
</comment>
<reference evidence="13" key="1">
    <citation type="submission" date="2022-07" db="EMBL/GenBank/DDBJ databases">
        <title>Chromosome-level genome of Muraenolepis orangiensis.</title>
        <authorList>
            <person name="Kim J."/>
        </authorList>
    </citation>
    <scope>NUCLEOTIDE SEQUENCE</scope>
    <source>
        <strain evidence="13">KU_S4_2022</strain>
        <tissue evidence="13">Muscle</tissue>
    </source>
</reference>
<sequence length="306" mass="34703">MFIPALYSLLFPIAVLLNSMAAWVSVHVPSTSTFMVYLKNLVLSDIIVTLMIPVEVFQELHTGPPAFHMFYCRYLSPVKYICMYISISLMGLISLDRFLKIVQPCGQTQCCQNLLFGRLISASIWVILIATTGLPTMVLTNRYPNVSNPVGSCMVYKGVQGVTLHEGVIITLNLYFWLVCVLVVVCYMCIGKAVVQSFRNSGSNNSQAKQKTKLRVFLVLVVFLVSFGPYHLVRIPYTFQQTKRVAFCRDEWSHYAKELGLFFATANICLDPILYFFLCREFSEKVKSMIKDAGDRMPKNWRSGTT</sequence>
<name>A0A9Q0IAR6_9TELE</name>
<dbReference type="PRINTS" id="PR00237">
    <property type="entry name" value="GPCRRHODOPSN"/>
</dbReference>
<evidence type="ECO:0000313" key="14">
    <source>
        <dbReference type="Proteomes" id="UP001148018"/>
    </source>
</evidence>
<keyword evidence="2" id="KW-1003">Cell membrane</keyword>
<feature type="domain" description="G-protein coupled receptors family 1 profile" evidence="12">
    <location>
        <begin position="7"/>
        <end position="275"/>
    </location>
</feature>
<dbReference type="Proteomes" id="UP001148018">
    <property type="component" value="Unassembled WGS sequence"/>
</dbReference>
<comment type="similarity">
    <text evidence="10">Belongs to the G-protein coupled receptor 1 family.</text>
</comment>
<keyword evidence="5 10" id="KW-0297">G-protein coupled receptor</keyword>
<dbReference type="GO" id="GO:0045028">
    <property type="term" value="F:G protein-coupled purinergic nucleotide receptor activity"/>
    <property type="evidence" value="ECO:0007669"/>
    <property type="project" value="InterPro"/>
</dbReference>
<keyword evidence="4 11" id="KW-1133">Transmembrane helix</keyword>
<dbReference type="SUPFAM" id="SSF81321">
    <property type="entry name" value="Family A G protein-coupled receptor-like"/>
    <property type="match status" value="1"/>
</dbReference>
<evidence type="ECO:0000313" key="13">
    <source>
        <dbReference type="EMBL" id="KAJ3591415.1"/>
    </source>
</evidence>
<gene>
    <name evidence="13" type="ORF">NHX12_009360</name>
</gene>
<evidence type="ECO:0000256" key="2">
    <source>
        <dbReference type="ARBA" id="ARBA00022475"/>
    </source>
</evidence>
<dbReference type="InterPro" id="IPR000276">
    <property type="entry name" value="GPCR_Rhodpsn"/>
</dbReference>
<feature type="transmembrane region" description="Helical" evidence="11">
    <location>
        <begin position="174"/>
        <end position="195"/>
    </location>
</feature>
<evidence type="ECO:0000256" key="4">
    <source>
        <dbReference type="ARBA" id="ARBA00022989"/>
    </source>
</evidence>
<dbReference type="PANTHER" id="PTHR24233">
    <property type="entry name" value="P2Y PURINOCEPTOR-RELATED G-PROTEIN COUPLED RECEPTOR"/>
    <property type="match status" value="1"/>
</dbReference>
<keyword evidence="8 10" id="KW-0675">Receptor</keyword>
<evidence type="ECO:0000256" key="11">
    <source>
        <dbReference type="SAM" id="Phobius"/>
    </source>
</evidence>
<feature type="transmembrane region" description="Helical" evidence="11">
    <location>
        <begin position="6"/>
        <end position="24"/>
    </location>
</feature>
<dbReference type="PROSITE" id="PS00237">
    <property type="entry name" value="G_PROTEIN_RECEP_F1_1"/>
    <property type="match status" value="1"/>
</dbReference>
<keyword evidence="3 10" id="KW-0812">Transmembrane</keyword>
<feature type="transmembrane region" description="Helical" evidence="11">
    <location>
        <begin position="36"/>
        <end position="54"/>
    </location>
</feature>
<protein>
    <recommendedName>
        <fullName evidence="12">G-protein coupled receptors family 1 profile domain-containing protein</fullName>
    </recommendedName>
</protein>
<dbReference type="InterPro" id="IPR017452">
    <property type="entry name" value="GPCR_Rhodpsn_7TM"/>
</dbReference>
<feature type="transmembrane region" description="Helical" evidence="11">
    <location>
        <begin position="259"/>
        <end position="279"/>
    </location>
</feature>
<proteinExistence type="inferred from homology"/>
<evidence type="ECO:0000256" key="9">
    <source>
        <dbReference type="ARBA" id="ARBA00023224"/>
    </source>
</evidence>
<feature type="transmembrane region" description="Helical" evidence="11">
    <location>
        <begin position="115"/>
        <end position="138"/>
    </location>
</feature>
<dbReference type="PANTHER" id="PTHR24233:SF10">
    <property type="entry name" value="P2Y PURINOCEPTOR 13"/>
    <property type="match status" value="1"/>
</dbReference>
<dbReference type="Pfam" id="PF00001">
    <property type="entry name" value="7tm_1"/>
    <property type="match status" value="1"/>
</dbReference>
<feature type="transmembrane region" description="Helical" evidence="11">
    <location>
        <begin position="74"/>
        <end position="95"/>
    </location>
</feature>
<dbReference type="PRINTS" id="PR01735">
    <property type="entry name" value="P2Y13PRNCPTR"/>
</dbReference>
<evidence type="ECO:0000259" key="12">
    <source>
        <dbReference type="PROSITE" id="PS50262"/>
    </source>
</evidence>
<dbReference type="AlphaFoldDB" id="A0A9Q0IAR6"/>
<dbReference type="PROSITE" id="PS50262">
    <property type="entry name" value="G_PROTEIN_RECEP_F1_2"/>
    <property type="match status" value="1"/>
</dbReference>
<dbReference type="OrthoDB" id="6163051at2759"/>
<feature type="transmembrane region" description="Helical" evidence="11">
    <location>
        <begin position="216"/>
        <end position="239"/>
    </location>
</feature>
<dbReference type="EMBL" id="JANIIK010000114">
    <property type="protein sequence ID" value="KAJ3591415.1"/>
    <property type="molecule type" value="Genomic_DNA"/>
</dbReference>
<dbReference type="InterPro" id="IPR008109">
    <property type="entry name" value="P2Y13_rcpt"/>
</dbReference>
<organism evidence="13 14">
    <name type="scientific">Muraenolepis orangiensis</name>
    <name type="common">Patagonian moray cod</name>
    <dbReference type="NCBI Taxonomy" id="630683"/>
    <lineage>
        <taxon>Eukaryota</taxon>
        <taxon>Metazoa</taxon>
        <taxon>Chordata</taxon>
        <taxon>Craniata</taxon>
        <taxon>Vertebrata</taxon>
        <taxon>Euteleostomi</taxon>
        <taxon>Actinopterygii</taxon>
        <taxon>Neopterygii</taxon>
        <taxon>Teleostei</taxon>
        <taxon>Neoteleostei</taxon>
        <taxon>Acanthomorphata</taxon>
        <taxon>Zeiogadaria</taxon>
        <taxon>Gadariae</taxon>
        <taxon>Gadiformes</taxon>
        <taxon>Muraenolepidoidei</taxon>
        <taxon>Muraenolepididae</taxon>
        <taxon>Muraenolepis</taxon>
    </lineage>
</organism>
<evidence type="ECO:0000256" key="5">
    <source>
        <dbReference type="ARBA" id="ARBA00023040"/>
    </source>
</evidence>
<dbReference type="GO" id="GO:0005886">
    <property type="term" value="C:plasma membrane"/>
    <property type="evidence" value="ECO:0007669"/>
    <property type="project" value="UniProtKB-SubCell"/>
</dbReference>
<keyword evidence="7" id="KW-1015">Disulfide bond</keyword>
<evidence type="ECO:0000256" key="3">
    <source>
        <dbReference type="ARBA" id="ARBA00022692"/>
    </source>
</evidence>
<evidence type="ECO:0000256" key="8">
    <source>
        <dbReference type="ARBA" id="ARBA00023170"/>
    </source>
</evidence>
<evidence type="ECO:0000256" key="6">
    <source>
        <dbReference type="ARBA" id="ARBA00023136"/>
    </source>
</evidence>
<keyword evidence="9 10" id="KW-0807">Transducer</keyword>
<evidence type="ECO:0000256" key="1">
    <source>
        <dbReference type="ARBA" id="ARBA00004651"/>
    </source>
</evidence>
<keyword evidence="6 11" id="KW-0472">Membrane</keyword>
<comment type="subcellular location">
    <subcellularLocation>
        <location evidence="1">Cell membrane</location>
        <topology evidence="1">Multi-pass membrane protein</topology>
    </subcellularLocation>
</comment>
<evidence type="ECO:0000256" key="10">
    <source>
        <dbReference type="RuleBase" id="RU000688"/>
    </source>
</evidence>
<keyword evidence="14" id="KW-1185">Reference proteome</keyword>
<evidence type="ECO:0000256" key="7">
    <source>
        <dbReference type="ARBA" id="ARBA00023157"/>
    </source>
</evidence>
<dbReference type="Gene3D" id="1.20.1070.10">
    <property type="entry name" value="Rhodopsin 7-helix transmembrane proteins"/>
    <property type="match status" value="1"/>
</dbReference>
<accession>A0A9Q0IAR6</accession>